<keyword evidence="1" id="KW-1133">Transmembrane helix</keyword>
<gene>
    <name evidence="2" type="ORF">DC363_07450</name>
</gene>
<evidence type="ECO:0000256" key="1">
    <source>
        <dbReference type="SAM" id="Phobius"/>
    </source>
</evidence>
<name>A0A2T7FYA3_9RHOB</name>
<dbReference type="RefSeq" id="WP_108640654.1">
    <property type="nucleotide sequence ID" value="NZ_QCYG01000004.1"/>
</dbReference>
<dbReference type="InterPro" id="IPR019201">
    <property type="entry name" value="DUF2065"/>
</dbReference>
<sequence length="68" mass="7221">MGLALLALGLVMIVEGLVYALAPSLIEDLLEALRQIPREARRLLGFAVLTGGVFFLWLASVLGALDGL</sequence>
<keyword evidence="1" id="KW-0812">Transmembrane</keyword>
<feature type="transmembrane region" description="Helical" evidence="1">
    <location>
        <begin position="44"/>
        <end position="65"/>
    </location>
</feature>
<dbReference type="EMBL" id="QCYG01000004">
    <property type="protein sequence ID" value="PVA07118.1"/>
    <property type="molecule type" value="Genomic_DNA"/>
</dbReference>
<dbReference type="OrthoDB" id="9815199at2"/>
<evidence type="ECO:0000313" key="3">
    <source>
        <dbReference type="Proteomes" id="UP000244817"/>
    </source>
</evidence>
<proteinExistence type="predicted"/>
<comment type="caution">
    <text evidence="2">The sequence shown here is derived from an EMBL/GenBank/DDBJ whole genome shotgun (WGS) entry which is preliminary data.</text>
</comment>
<dbReference type="Pfam" id="PF09838">
    <property type="entry name" value="DUF2065"/>
    <property type="match status" value="1"/>
</dbReference>
<reference evidence="2 3" key="1">
    <citation type="submission" date="2018-04" db="EMBL/GenBank/DDBJ databases">
        <title>Pelagivirga bohaiensis gen. nov., sp. nov., a bacterium isolated from the Bohai Sea.</title>
        <authorList>
            <person name="Ji X."/>
        </authorList>
    </citation>
    <scope>NUCLEOTIDE SEQUENCE [LARGE SCALE GENOMIC DNA]</scope>
    <source>
        <strain evidence="2 3">BH-SD16</strain>
    </source>
</reference>
<organism evidence="2 3">
    <name type="scientific">Thalassorhabdomicrobium marinisediminis</name>
    <dbReference type="NCBI Taxonomy" id="2170577"/>
    <lineage>
        <taxon>Bacteria</taxon>
        <taxon>Pseudomonadati</taxon>
        <taxon>Pseudomonadota</taxon>
        <taxon>Alphaproteobacteria</taxon>
        <taxon>Rhodobacterales</taxon>
        <taxon>Paracoccaceae</taxon>
        <taxon>Thalassorhabdomicrobium</taxon>
    </lineage>
</organism>
<keyword evidence="3" id="KW-1185">Reference proteome</keyword>
<evidence type="ECO:0000313" key="2">
    <source>
        <dbReference type="EMBL" id="PVA07118.1"/>
    </source>
</evidence>
<dbReference type="AlphaFoldDB" id="A0A2T7FYA3"/>
<keyword evidence="1" id="KW-0472">Membrane</keyword>
<dbReference type="Proteomes" id="UP000244817">
    <property type="component" value="Unassembled WGS sequence"/>
</dbReference>
<protein>
    <submittedName>
        <fullName evidence="2">DUF2065 domain-containing protein</fullName>
    </submittedName>
</protein>
<accession>A0A2T7FYA3</accession>